<evidence type="ECO:0000256" key="4">
    <source>
        <dbReference type="ARBA" id="ARBA00021581"/>
    </source>
</evidence>
<gene>
    <name evidence="14" type="primary">uppP</name>
    <name evidence="15" type="ORF">UV68_C0036G0019</name>
</gene>
<evidence type="ECO:0000256" key="8">
    <source>
        <dbReference type="ARBA" id="ARBA00022989"/>
    </source>
</evidence>
<dbReference type="InterPro" id="IPR003824">
    <property type="entry name" value="UppP"/>
</dbReference>
<protein>
    <recommendedName>
        <fullName evidence="4 14">Undecaprenyl-diphosphatase</fullName>
        <ecNumber evidence="3 14">3.6.1.27</ecNumber>
    </recommendedName>
    <alternativeName>
        <fullName evidence="12 14">Bacitracin resistance protein</fullName>
    </alternativeName>
    <alternativeName>
        <fullName evidence="11 14">Undecaprenyl pyrophosphate phosphatase</fullName>
    </alternativeName>
</protein>
<evidence type="ECO:0000256" key="3">
    <source>
        <dbReference type="ARBA" id="ARBA00012374"/>
    </source>
</evidence>
<keyword evidence="8 14" id="KW-1133">Transmembrane helix</keyword>
<dbReference type="HAMAP" id="MF_01006">
    <property type="entry name" value="Undec_diphosphatase"/>
    <property type="match status" value="1"/>
</dbReference>
<evidence type="ECO:0000256" key="5">
    <source>
        <dbReference type="ARBA" id="ARBA00022475"/>
    </source>
</evidence>
<evidence type="ECO:0000256" key="13">
    <source>
        <dbReference type="ARBA" id="ARBA00047594"/>
    </source>
</evidence>
<evidence type="ECO:0000256" key="2">
    <source>
        <dbReference type="ARBA" id="ARBA00010621"/>
    </source>
</evidence>
<keyword evidence="9 14" id="KW-0472">Membrane</keyword>
<accession>A0A0G1D4E5</accession>
<dbReference type="GO" id="GO:0071555">
    <property type="term" value="P:cell wall organization"/>
    <property type="evidence" value="ECO:0007669"/>
    <property type="project" value="UniProtKB-KW"/>
</dbReference>
<keyword evidence="14" id="KW-0961">Cell wall biogenesis/degradation</keyword>
<dbReference type="GO" id="GO:0046677">
    <property type="term" value="P:response to antibiotic"/>
    <property type="evidence" value="ECO:0007669"/>
    <property type="project" value="UniProtKB-UniRule"/>
</dbReference>
<comment type="miscellaneous">
    <text evidence="14">Bacitracin is thought to be involved in the inhibition of peptidoglycan synthesis by sequestering undecaprenyl diphosphate, thereby reducing the pool of lipid carrier available.</text>
</comment>
<feature type="transmembrane region" description="Helical" evidence="14">
    <location>
        <begin position="40"/>
        <end position="59"/>
    </location>
</feature>
<dbReference type="EC" id="3.6.1.27" evidence="3 14"/>
<reference evidence="15 16" key="1">
    <citation type="journal article" date="2015" name="Nature">
        <title>rRNA introns, odd ribosomes, and small enigmatic genomes across a large radiation of phyla.</title>
        <authorList>
            <person name="Brown C.T."/>
            <person name="Hug L.A."/>
            <person name="Thomas B.C."/>
            <person name="Sharon I."/>
            <person name="Castelle C.J."/>
            <person name="Singh A."/>
            <person name="Wilkins M.J."/>
            <person name="Williams K.H."/>
            <person name="Banfield J.F."/>
        </authorList>
    </citation>
    <scope>NUCLEOTIDE SEQUENCE [LARGE SCALE GENOMIC DNA]</scope>
</reference>
<evidence type="ECO:0000256" key="1">
    <source>
        <dbReference type="ARBA" id="ARBA00004651"/>
    </source>
</evidence>
<evidence type="ECO:0000256" key="6">
    <source>
        <dbReference type="ARBA" id="ARBA00022692"/>
    </source>
</evidence>
<evidence type="ECO:0000313" key="16">
    <source>
        <dbReference type="Proteomes" id="UP000033980"/>
    </source>
</evidence>
<evidence type="ECO:0000256" key="10">
    <source>
        <dbReference type="ARBA" id="ARBA00023251"/>
    </source>
</evidence>
<dbReference type="GO" id="GO:0009252">
    <property type="term" value="P:peptidoglycan biosynthetic process"/>
    <property type="evidence" value="ECO:0007669"/>
    <property type="project" value="UniProtKB-KW"/>
</dbReference>
<comment type="caution">
    <text evidence="15">The sequence shown here is derived from an EMBL/GenBank/DDBJ whole genome shotgun (WGS) entry which is preliminary data.</text>
</comment>
<evidence type="ECO:0000256" key="11">
    <source>
        <dbReference type="ARBA" id="ARBA00032707"/>
    </source>
</evidence>
<comment type="similarity">
    <text evidence="2 14">Belongs to the UppP family.</text>
</comment>
<evidence type="ECO:0000256" key="9">
    <source>
        <dbReference type="ARBA" id="ARBA00023136"/>
    </source>
</evidence>
<keyword evidence="7 14" id="KW-0378">Hydrolase</keyword>
<comment type="subcellular location">
    <subcellularLocation>
        <location evidence="1 14">Cell membrane</location>
        <topology evidence="1 14">Multi-pass membrane protein</topology>
    </subcellularLocation>
</comment>
<dbReference type="Proteomes" id="UP000033980">
    <property type="component" value="Unassembled WGS sequence"/>
</dbReference>
<keyword evidence="6 14" id="KW-0812">Transmembrane</keyword>
<evidence type="ECO:0000313" key="15">
    <source>
        <dbReference type="EMBL" id="KKS92755.1"/>
    </source>
</evidence>
<feature type="transmembrane region" description="Helical" evidence="14">
    <location>
        <begin position="207"/>
        <end position="230"/>
    </location>
</feature>
<name>A0A0G1D4E5_9BACT</name>
<dbReference type="Pfam" id="PF02673">
    <property type="entry name" value="BacA"/>
    <property type="match status" value="1"/>
</dbReference>
<keyword evidence="14" id="KW-0573">Peptidoglycan synthesis</keyword>
<dbReference type="PATRIC" id="fig|1618390.3.peg.684"/>
<feature type="transmembrane region" description="Helical" evidence="14">
    <location>
        <begin position="96"/>
        <end position="118"/>
    </location>
</feature>
<keyword evidence="10 14" id="KW-0046">Antibiotic resistance</keyword>
<feature type="transmembrane region" description="Helical" evidence="14">
    <location>
        <begin position="71"/>
        <end position="90"/>
    </location>
</feature>
<dbReference type="GO" id="GO:0008360">
    <property type="term" value="P:regulation of cell shape"/>
    <property type="evidence" value="ECO:0007669"/>
    <property type="project" value="UniProtKB-KW"/>
</dbReference>
<feature type="transmembrane region" description="Helical" evidence="14">
    <location>
        <begin position="236"/>
        <end position="254"/>
    </location>
</feature>
<evidence type="ECO:0000256" key="7">
    <source>
        <dbReference type="ARBA" id="ARBA00022801"/>
    </source>
</evidence>
<dbReference type="PANTHER" id="PTHR30622:SF3">
    <property type="entry name" value="UNDECAPRENYL-DIPHOSPHATASE"/>
    <property type="match status" value="1"/>
</dbReference>
<comment type="function">
    <text evidence="14">Catalyzes the dephosphorylation of undecaprenyl diphosphate (UPP). Confers resistance to bacitracin.</text>
</comment>
<sequence length="256" mass="28144">MTFLQAIILSIIEGFTEFLPISSTGHLILAQKYLDISTTEFSKTFDIVIQLAAILSVVWSFRTRLTSSPKIWKQSLIAFIPTGIVGFVLYRYIRDILLESPLITAYSLLIGGLVLLVVDRIKYFHQGQKSSLGLPTTQLLTIGFFQSISIVPGVSRSAASIIGGLVSGLSRVQAVEFSFFLAIPTMLTASGYDLLKSGLYFTQSEYLLLLVGCLFSFASALAAVKFFLGYVKVHNFTAFAIYRILLAVIVLLTLNS</sequence>
<evidence type="ECO:0000256" key="14">
    <source>
        <dbReference type="HAMAP-Rule" id="MF_01006"/>
    </source>
</evidence>
<dbReference type="GO" id="GO:0005886">
    <property type="term" value="C:plasma membrane"/>
    <property type="evidence" value="ECO:0007669"/>
    <property type="project" value="UniProtKB-SubCell"/>
</dbReference>
<keyword evidence="5 14" id="KW-1003">Cell membrane</keyword>
<comment type="catalytic activity">
    <reaction evidence="13 14">
        <text>di-trans,octa-cis-undecaprenyl diphosphate + H2O = di-trans,octa-cis-undecaprenyl phosphate + phosphate + H(+)</text>
        <dbReference type="Rhea" id="RHEA:28094"/>
        <dbReference type="ChEBI" id="CHEBI:15377"/>
        <dbReference type="ChEBI" id="CHEBI:15378"/>
        <dbReference type="ChEBI" id="CHEBI:43474"/>
        <dbReference type="ChEBI" id="CHEBI:58405"/>
        <dbReference type="ChEBI" id="CHEBI:60392"/>
        <dbReference type="EC" id="3.6.1.27"/>
    </reaction>
</comment>
<dbReference type="PANTHER" id="PTHR30622">
    <property type="entry name" value="UNDECAPRENYL-DIPHOSPHATASE"/>
    <property type="match status" value="1"/>
</dbReference>
<proteinExistence type="inferred from homology"/>
<organism evidence="15 16">
    <name type="scientific">Candidatus Collierbacteria bacterium GW2011_GWC2_43_12</name>
    <dbReference type="NCBI Taxonomy" id="1618390"/>
    <lineage>
        <taxon>Bacteria</taxon>
        <taxon>Candidatus Collieribacteriota</taxon>
    </lineage>
</organism>
<dbReference type="EMBL" id="LCFK01000036">
    <property type="protein sequence ID" value="KKS92755.1"/>
    <property type="molecule type" value="Genomic_DNA"/>
</dbReference>
<keyword evidence="14" id="KW-0133">Cell shape</keyword>
<evidence type="ECO:0000256" key="12">
    <source>
        <dbReference type="ARBA" id="ARBA00032932"/>
    </source>
</evidence>
<dbReference type="AlphaFoldDB" id="A0A0G1D4E5"/>
<dbReference type="GO" id="GO:0050380">
    <property type="term" value="F:undecaprenyl-diphosphatase activity"/>
    <property type="evidence" value="ECO:0007669"/>
    <property type="project" value="UniProtKB-UniRule"/>
</dbReference>